<protein>
    <submittedName>
        <fullName evidence="2">Uncharacterized protein</fullName>
    </submittedName>
</protein>
<dbReference type="EMBL" id="JYDI01000067">
    <property type="protein sequence ID" value="KRY54607.1"/>
    <property type="molecule type" value="Genomic_DNA"/>
</dbReference>
<keyword evidence="3" id="KW-1185">Reference proteome</keyword>
<reference evidence="2 3" key="1">
    <citation type="submission" date="2015-01" db="EMBL/GenBank/DDBJ databases">
        <title>Evolution of Trichinella species and genotypes.</title>
        <authorList>
            <person name="Korhonen P.K."/>
            <person name="Edoardo P."/>
            <person name="Giuseppe L.R."/>
            <person name="Gasser R.B."/>
        </authorList>
    </citation>
    <scope>NUCLEOTIDE SEQUENCE [LARGE SCALE GENOMIC DNA]</scope>
    <source>
        <strain evidence="2">ISS120</strain>
    </source>
</reference>
<gene>
    <name evidence="2" type="ORF">T03_7848</name>
</gene>
<evidence type="ECO:0000313" key="3">
    <source>
        <dbReference type="Proteomes" id="UP000054653"/>
    </source>
</evidence>
<comment type="caution">
    <text evidence="2">The sequence shown here is derived from an EMBL/GenBank/DDBJ whole genome shotgun (WGS) entry which is preliminary data.</text>
</comment>
<sequence length="112" mass="12383">MKKCQMPTPSTLFCLTLFFRSRPKALSGNTEKVLTVLLNFENNWLEVKLTSATQPECKESSGGRRRTAAINPPFPPSSKDTAGENRGRLLATNPHDPTSRCLISRRSVIAGH</sequence>
<name>A0A0V1CZE3_TRIBR</name>
<evidence type="ECO:0000313" key="2">
    <source>
        <dbReference type="EMBL" id="KRY54607.1"/>
    </source>
</evidence>
<dbReference type="AlphaFoldDB" id="A0A0V1CZE3"/>
<feature type="region of interest" description="Disordered" evidence="1">
    <location>
        <begin position="51"/>
        <end position="112"/>
    </location>
</feature>
<accession>A0A0V1CZE3</accession>
<evidence type="ECO:0000256" key="1">
    <source>
        <dbReference type="SAM" id="MobiDB-lite"/>
    </source>
</evidence>
<dbReference type="Proteomes" id="UP000054653">
    <property type="component" value="Unassembled WGS sequence"/>
</dbReference>
<proteinExistence type="predicted"/>
<organism evidence="2 3">
    <name type="scientific">Trichinella britovi</name>
    <name type="common">Parasitic roundworm</name>
    <dbReference type="NCBI Taxonomy" id="45882"/>
    <lineage>
        <taxon>Eukaryota</taxon>
        <taxon>Metazoa</taxon>
        <taxon>Ecdysozoa</taxon>
        <taxon>Nematoda</taxon>
        <taxon>Enoplea</taxon>
        <taxon>Dorylaimia</taxon>
        <taxon>Trichinellida</taxon>
        <taxon>Trichinellidae</taxon>
        <taxon>Trichinella</taxon>
    </lineage>
</organism>